<dbReference type="AlphaFoldDB" id="A0A9X9Q7I9"/>
<accession>A0A9X9Q7I9</accession>
<protein>
    <submittedName>
        <fullName evidence="1">Uncharacterized protein</fullName>
    </submittedName>
</protein>
<name>A0A9X9Q7I9_GULGU</name>
<dbReference type="Proteomes" id="UP000269945">
    <property type="component" value="Unassembled WGS sequence"/>
</dbReference>
<dbReference type="EMBL" id="CYRY02043445">
    <property type="protein sequence ID" value="VCX37856.1"/>
    <property type="molecule type" value="Genomic_DNA"/>
</dbReference>
<evidence type="ECO:0000313" key="2">
    <source>
        <dbReference type="Proteomes" id="UP000269945"/>
    </source>
</evidence>
<proteinExistence type="predicted"/>
<gene>
    <name evidence="1" type="ORF">BN2614_LOCUS2</name>
</gene>
<comment type="caution">
    <text evidence="1">The sequence shown here is derived from an EMBL/GenBank/DDBJ whole genome shotgun (WGS) entry which is preliminary data.</text>
</comment>
<evidence type="ECO:0000313" key="1">
    <source>
        <dbReference type="EMBL" id="VCX37856.1"/>
    </source>
</evidence>
<keyword evidence="2" id="KW-1185">Reference proteome</keyword>
<organism evidence="1 2">
    <name type="scientific">Gulo gulo</name>
    <name type="common">Wolverine</name>
    <name type="synonym">Gluton</name>
    <dbReference type="NCBI Taxonomy" id="48420"/>
    <lineage>
        <taxon>Eukaryota</taxon>
        <taxon>Metazoa</taxon>
        <taxon>Chordata</taxon>
        <taxon>Craniata</taxon>
        <taxon>Vertebrata</taxon>
        <taxon>Euteleostomi</taxon>
        <taxon>Mammalia</taxon>
        <taxon>Eutheria</taxon>
        <taxon>Laurasiatheria</taxon>
        <taxon>Carnivora</taxon>
        <taxon>Caniformia</taxon>
        <taxon>Musteloidea</taxon>
        <taxon>Mustelidae</taxon>
        <taxon>Guloninae</taxon>
        <taxon>Gulo</taxon>
    </lineage>
</organism>
<sequence length="100" mass="10759">MRSTARLPVGLRSPARGANHLCHTVTIILHKIIIKNPNFSASNPASGLLAFFSAGVCRPVITALITSGSGVRGPGLWARRRIQYSLGRGRVWVWGLRGSV</sequence>
<reference evidence="1 2" key="1">
    <citation type="submission" date="2018-10" db="EMBL/GenBank/DDBJ databases">
        <authorList>
            <person name="Ekblom R."/>
            <person name="Jareborg N."/>
        </authorList>
    </citation>
    <scope>NUCLEOTIDE SEQUENCE [LARGE SCALE GENOMIC DNA]</scope>
    <source>
        <tissue evidence="1">Muscle</tissue>
    </source>
</reference>